<keyword evidence="3" id="KW-0694">RNA-binding</keyword>
<feature type="binding site" evidence="3">
    <location>
        <position position="307"/>
    </location>
    <ligand>
        <name>Zn(2+)</name>
        <dbReference type="ChEBI" id="CHEBI:29105"/>
    </ligand>
</feature>
<evidence type="ECO:0000256" key="1">
    <source>
        <dbReference type="ARBA" id="ARBA00022741"/>
    </source>
</evidence>
<dbReference type="Gene3D" id="1.10.40.50">
    <property type="entry name" value="Probable gtpase engc, domain 3"/>
    <property type="match status" value="1"/>
</dbReference>
<feature type="binding site" evidence="3">
    <location>
        <begin position="218"/>
        <end position="226"/>
    </location>
    <ligand>
        <name>GTP</name>
        <dbReference type="ChEBI" id="CHEBI:37565"/>
    </ligand>
</feature>
<evidence type="ECO:0000313" key="8">
    <source>
        <dbReference type="Proteomes" id="UP000619743"/>
    </source>
</evidence>
<keyword evidence="3" id="KW-0378">Hydrolase</keyword>
<comment type="caution">
    <text evidence="7">The sequence shown here is derived from an EMBL/GenBank/DDBJ whole genome shotgun (WGS) entry which is preliminary data.</text>
</comment>
<evidence type="ECO:0000313" key="7">
    <source>
        <dbReference type="EMBL" id="GGA85675.1"/>
    </source>
</evidence>
<sequence length="350" mass="39346">MAKRKKLSKGQIRRIQQNRQRKLERGVEQEPEAGSSIDDDMLGAEQHGLVISRFGQHADIEDSDGLVVRCDIRRTVSSLVCGDQVLWREAKQESDKRRGVVEAVQERHSQLTRPDYYDGVKIVASNIDQVFVVSSVLPDFSDQIIDRYIIAAEDMGITPTLVVNKIELADERQRQHIDERLAYYQKLGYPTLTISCKQQLGTDQLLPKLNNQVSIFVGQSGVGKSSLINQLIPDAAVDVGDISENSGLGQHTTTASRMLTFPGGGRLIDSPGVREFGLWHLTPEQVINGYIEFLPLISQCKFRDCKHQNDPGCAVRAALEAGDIPQFRFDNYHKIINSMEENRSNRTFVR</sequence>
<gene>
    <name evidence="3 7" type="primary">rsgA</name>
    <name evidence="7" type="ORF">GCM10011369_29650</name>
</gene>
<dbReference type="NCBIfam" id="TIGR00157">
    <property type="entry name" value="ribosome small subunit-dependent GTPase A"/>
    <property type="match status" value="1"/>
</dbReference>
<feature type="compositionally biased region" description="Basic residues" evidence="4">
    <location>
        <begin position="1"/>
        <end position="12"/>
    </location>
</feature>
<keyword evidence="2 3" id="KW-0342">GTP-binding</keyword>
<reference evidence="8" key="1">
    <citation type="journal article" date="2019" name="Int. J. Syst. Evol. Microbiol.">
        <title>The Global Catalogue of Microorganisms (GCM) 10K type strain sequencing project: providing services to taxonomists for standard genome sequencing and annotation.</title>
        <authorList>
            <consortium name="The Broad Institute Genomics Platform"/>
            <consortium name="The Broad Institute Genome Sequencing Center for Infectious Disease"/>
            <person name="Wu L."/>
            <person name="Ma J."/>
        </authorList>
    </citation>
    <scope>NUCLEOTIDE SEQUENCE [LARGE SCALE GENOMIC DNA]</scope>
    <source>
        <strain evidence="8">CGMCC 1.10130</strain>
    </source>
</reference>
<dbReference type="OrthoDB" id="9809485at2"/>
<dbReference type="PROSITE" id="PS51721">
    <property type="entry name" value="G_CP"/>
    <property type="match status" value="1"/>
</dbReference>
<dbReference type="PANTHER" id="PTHR32120">
    <property type="entry name" value="SMALL RIBOSOMAL SUBUNIT BIOGENESIS GTPASE RSGA"/>
    <property type="match status" value="1"/>
</dbReference>
<keyword evidence="3" id="KW-0699">rRNA-binding</keyword>
<feature type="binding site" evidence="3">
    <location>
        <position position="313"/>
    </location>
    <ligand>
        <name>Zn(2+)</name>
        <dbReference type="ChEBI" id="CHEBI:29105"/>
    </ligand>
</feature>
<feature type="binding site" evidence="3">
    <location>
        <position position="300"/>
    </location>
    <ligand>
        <name>Zn(2+)</name>
        <dbReference type="ChEBI" id="CHEBI:29105"/>
    </ligand>
</feature>
<evidence type="ECO:0000256" key="2">
    <source>
        <dbReference type="ARBA" id="ARBA00023134"/>
    </source>
</evidence>
<organism evidence="7 8">
    <name type="scientific">Neiella marina</name>
    <dbReference type="NCBI Taxonomy" id="508461"/>
    <lineage>
        <taxon>Bacteria</taxon>
        <taxon>Pseudomonadati</taxon>
        <taxon>Pseudomonadota</taxon>
        <taxon>Gammaproteobacteria</taxon>
        <taxon>Alteromonadales</taxon>
        <taxon>Echinimonadaceae</taxon>
        <taxon>Neiella</taxon>
    </lineage>
</organism>
<dbReference type="CDD" id="cd01854">
    <property type="entry name" value="YjeQ_EngC"/>
    <property type="match status" value="1"/>
</dbReference>
<dbReference type="EMBL" id="BMDX01000018">
    <property type="protein sequence ID" value="GGA85675.1"/>
    <property type="molecule type" value="Genomic_DNA"/>
</dbReference>
<keyword evidence="3" id="KW-0690">Ribosome biogenesis</keyword>
<dbReference type="Gene3D" id="3.40.50.300">
    <property type="entry name" value="P-loop containing nucleotide triphosphate hydrolases"/>
    <property type="match status" value="1"/>
</dbReference>
<dbReference type="InterPro" id="IPR010914">
    <property type="entry name" value="RsgA_GTPase_dom"/>
</dbReference>
<proteinExistence type="inferred from homology"/>
<keyword evidence="3" id="KW-0479">Metal-binding</keyword>
<comment type="function">
    <text evidence="3">One of several proteins that assist in the late maturation steps of the functional core of the 30S ribosomal subunit. Helps release RbfA from mature subunits. May play a role in the assembly of ribosomal proteins into the subunit. Circularly permuted GTPase that catalyzes slow GTP hydrolysis, GTPase activity is stimulated by the 30S ribosomal subunit.</text>
</comment>
<dbReference type="PROSITE" id="PS50936">
    <property type="entry name" value="ENGC_GTPASE"/>
    <property type="match status" value="1"/>
</dbReference>
<feature type="binding site" evidence="3">
    <location>
        <position position="305"/>
    </location>
    <ligand>
        <name>Zn(2+)</name>
        <dbReference type="ChEBI" id="CHEBI:29105"/>
    </ligand>
</feature>
<comment type="subcellular location">
    <subcellularLocation>
        <location evidence="3">Cytoplasm</location>
    </subcellularLocation>
</comment>
<keyword evidence="8" id="KW-1185">Reference proteome</keyword>
<keyword evidence="3" id="KW-0963">Cytoplasm</keyword>
<evidence type="ECO:0000256" key="4">
    <source>
        <dbReference type="SAM" id="MobiDB-lite"/>
    </source>
</evidence>
<evidence type="ECO:0000259" key="5">
    <source>
        <dbReference type="PROSITE" id="PS50936"/>
    </source>
</evidence>
<comment type="similarity">
    <text evidence="3">Belongs to the TRAFAC class YlqF/YawG GTPase family. RsgA subfamily.</text>
</comment>
<dbReference type="RefSeq" id="WP_087506868.1">
    <property type="nucleotide sequence ID" value="NZ_BMDX01000018.1"/>
</dbReference>
<dbReference type="GO" id="GO:0019843">
    <property type="term" value="F:rRNA binding"/>
    <property type="evidence" value="ECO:0007669"/>
    <property type="project" value="UniProtKB-KW"/>
</dbReference>
<feature type="region of interest" description="Disordered" evidence="4">
    <location>
        <begin position="1"/>
        <end position="39"/>
    </location>
</feature>
<name>A0A8J2U886_9GAMM</name>
<dbReference type="PANTHER" id="PTHR32120:SF11">
    <property type="entry name" value="SMALL RIBOSOMAL SUBUNIT BIOGENESIS GTPASE RSGA 1, MITOCHONDRIAL-RELATED"/>
    <property type="match status" value="1"/>
</dbReference>
<comment type="cofactor">
    <cofactor evidence="3">
        <name>Zn(2+)</name>
        <dbReference type="ChEBI" id="CHEBI:29105"/>
    </cofactor>
    <text evidence="3">Binds 1 zinc ion per subunit.</text>
</comment>
<feature type="domain" description="EngC GTPase" evidence="5">
    <location>
        <begin position="125"/>
        <end position="274"/>
    </location>
</feature>
<dbReference type="Gene3D" id="2.40.50.140">
    <property type="entry name" value="Nucleic acid-binding proteins"/>
    <property type="match status" value="1"/>
</dbReference>
<dbReference type="GO" id="GO:0005737">
    <property type="term" value="C:cytoplasm"/>
    <property type="evidence" value="ECO:0007669"/>
    <property type="project" value="UniProtKB-SubCell"/>
</dbReference>
<dbReference type="GO" id="GO:0005525">
    <property type="term" value="F:GTP binding"/>
    <property type="evidence" value="ECO:0007669"/>
    <property type="project" value="UniProtKB-UniRule"/>
</dbReference>
<dbReference type="InterPro" id="IPR030378">
    <property type="entry name" value="G_CP_dom"/>
</dbReference>
<dbReference type="InterPro" id="IPR027417">
    <property type="entry name" value="P-loop_NTPase"/>
</dbReference>
<comment type="subunit">
    <text evidence="3">Monomer. Associates with 30S ribosomal subunit, binds 16S rRNA.</text>
</comment>
<dbReference type="Proteomes" id="UP000619743">
    <property type="component" value="Unassembled WGS sequence"/>
</dbReference>
<dbReference type="AlphaFoldDB" id="A0A8J2U886"/>
<comment type="caution">
    <text evidence="3">Lacks conserved residue(s) required for the propagation of feature annotation.</text>
</comment>
<dbReference type="InterPro" id="IPR012340">
    <property type="entry name" value="NA-bd_OB-fold"/>
</dbReference>
<evidence type="ECO:0000259" key="6">
    <source>
        <dbReference type="PROSITE" id="PS51721"/>
    </source>
</evidence>
<keyword evidence="1 3" id="KW-0547">Nucleotide-binding</keyword>
<feature type="domain" description="CP-type G" evidence="6">
    <location>
        <begin position="108"/>
        <end position="276"/>
    </location>
</feature>
<dbReference type="NCBIfam" id="NF008931">
    <property type="entry name" value="PRK12288.1"/>
    <property type="match status" value="1"/>
</dbReference>
<protein>
    <recommendedName>
        <fullName evidence="3">Small ribosomal subunit biogenesis GTPase RsgA</fullName>
        <ecNumber evidence="3">3.6.1.-</ecNumber>
    </recommendedName>
</protein>
<dbReference type="EC" id="3.6.1.-" evidence="3"/>
<accession>A0A8J2U886</accession>
<dbReference type="HAMAP" id="MF_01820">
    <property type="entry name" value="GTPase_RsgA"/>
    <property type="match status" value="1"/>
</dbReference>
<keyword evidence="3" id="KW-0862">Zinc</keyword>
<dbReference type="SUPFAM" id="SSF52540">
    <property type="entry name" value="P-loop containing nucleoside triphosphate hydrolases"/>
    <property type="match status" value="1"/>
</dbReference>
<dbReference type="GO" id="GO:0046872">
    <property type="term" value="F:metal ion binding"/>
    <property type="evidence" value="ECO:0007669"/>
    <property type="project" value="UniProtKB-KW"/>
</dbReference>
<dbReference type="GO" id="GO:0042274">
    <property type="term" value="P:ribosomal small subunit biogenesis"/>
    <property type="evidence" value="ECO:0007669"/>
    <property type="project" value="UniProtKB-UniRule"/>
</dbReference>
<dbReference type="Pfam" id="PF03193">
    <property type="entry name" value="RsgA_GTPase"/>
    <property type="match status" value="1"/>
</dbReference>
<evidence type="ECO:0000256" key="3">
    <source>
        <dbReference type="HAMAP-Rule" id="MF_01820"/>
    </source>
</evidence>
<dbReference type="InterPro" id="IPR004881">
    <property type="entry name" value="Ribosome_biogen_GTPase_RsgA"/>
</dbReference>
<dbReference type="GO" id="GO:0003924">
    <property type="term" value="F:GTPase activity"/>
    <property type="evidence" value="ECO:0007669"/>
    <property type="project" value="UniProtKB-UniRule"/>
</dbReference>